<dbReference type="OrthoDB" id="19862at10239"/>
<protein>
    <submittedName>
        <fullName evidence="1">Putative type II DNA methyltransferase</fullName>
    </submittedName>
</protein>
<reference evidence="1 2" key="1">
    <citation type="journal article" date="2014" name="Virology">
        <title>Genome of brown tide virus (AaV), the little giant of the Megaviridae, elucidates NCLDV genome expansion and host-virus coevolution.</title>
        <authorList>
            <person name="Moniruzzaman M."/>
            <person name="LeCleir G.R."/>
            <person name="Brown C.M."/>
            <person name="Gobler C.J."/>
            <person name="Bidle K.D."/>
            <person name="Wilson W.H."/>
            <person name="Wilhelm S.W."/>
        </authorList>
    </citation>
    <scope>NUCLEOTIDE SEQUENCE [LARGE SCALE GENOMIC DNA]</scope>
    <source>
        <strain evidence="1">BtV-01</strain>
    </source>
</reference>
<dbReference type="Proteomes" id="UP000028667">
    <property type="component" value="Segment"/>
</dbReference>
<dbReference type="Gene3D" id="3.40.50.150">
    <property type="entry name" value="Vaccinia Virus protein VP39"/>
    <property type="match status" value="1"/>
</dbReference>
<dbReference type="KEGG" id="vg:20041624"/>
<dbReference type="EMBL" id="KJ645900">
    <property type="protein sequence ID" value="AII17223.1"/>
    <property type="molecule type" value="Genomic_DNA"/>
</dbReference>
<keyword evidence="2" id="KW-1185">Reference proteome</keyword>
<dbReference type="RefSeq" id="YP_009052398.1">
    <property type="nucleotide sequence ID" value="NC_024697.1"/>
</dbReference>
<keyword evidence="1" id="KW-0808">Transferase</keyword>
<gene>
    <name evidence="1" type="ORF">AaV_324</name>
</gene>
<evidence type="ECO:0000313" key="1">
    <source>
        <dbReference type="EMBL" id="AII17223.1"/>
    </source>
</evidence>
<dbReference type="GeneID" id="20041624"/>
<keyword evidence="1" id="KW-0489">Methyltransferase</keyword>
<dbReference type="InterPro" id="IPR029063">
    <property type="entry name" value="SAM-dependent_MTases_sf"/>
</dbReference>
<evidence type="ECO:0000313" key="2">
    <source>
        <dbReference type="Proteomes" id="UP000028667"/>
    </source>
</evidence>
<organism evidence="1 2">
    <name type="scientific">Aureococcus anophagefferens virus</name>
    <dbReference type="NCBI Taxonomy" id="1474867"/>
    <lineage>
        <taxon>Viruses</taxon>
        <taxon>Varidnaviria</taxon>
        <taxon>Bamfordvirae</taxon>
        <taxon>Nucleocytoviricota</taxon>
        <taxon>Megaviricetes</taxon>
        <taxon>Imitervirales</taxon>
        <taxon>Schizomimiviridae</taxon>
        <taxon>Kratosvirus</taxon>
        <taxon>Kratosvirus quantuckense</taxon>
    </lineage>
</organism>
<dbReference type="GO" id="GO:0032259">
    <property type="term" value="P:methylation"/>
    <property type="evidence" value="ECO:0007669"/>
    <property type="project" value="UniProtKB-KW"/>
</dbReference>
<dbReference type="REBASE" id="191835">
    <property type="entry name" value="M.AanVORF324P"/>
</dbReference>
<accession>A0A076FMQ7</accession>
<dbReference type="GO" id="GO:0008168">
    <property type="term" value="F:methyltransferase activity"/>
    <property type="evidence" value="ECO:0007669"/>
    <property type="project" value="UniProtKB-KW"/>
</dbReference>
<proteinExistence type="predicted"/>
<sequence length="344" mass="39894">MIFDLLKIFQNLVKEKSHKFVSENLNISIGALKRWESNKKVPKQYEFEILKLAKIEINYSQYTSTAKDQFFTTPENAKKCFEIFKNTIEIFEEKLEDFTFIEPSAGSGVFLDLFPKERRIGLDIEKKHNEVINCDFFDYECKMKEKVVVFGNPPFGLRGHLALKFINKASEFSDYVCFILPQLFESDGKGVPRKRVTNLNLIESVKILPNFTDPNGKIVKVNCVFQIWSKHHKNAIFDLNKKKNETIKIYSLSDGGTPSSTRNIKMINKCHTYLPSTCFGISNMKLYDNFDTLPNKRGYGIVFLKDIENNIEKIKKIDWTKIAFLSTNSAYNLRCSQIENAFEN</sequence>
<name>A0A076FMQ7_9VIRU</name>
<dbReference type="SUPFAM" id="SSF53335">
    <property type="entry name" value="S-adenosyl-L-methionine-dependent methyltransferases"/>
    <property type="match status" value="1"/>
</dbReference>